<dbReference type="Pfam" id="PF00004">
    <property type="entry name" value="AAA"/>
    <property type="match status" value="2"/>
</dbReference>
<evidence type="ECO:0000313" key="6">
    <source>
        <dbReference type="Proteomes" id="UP000024332"/>
    </source>
</evidence>
<gene>
    <name evidence="5" type="ORF">CM19_03830</name>
</gene>
<name>A0A031LS68_9CREN</name>
<dbReference type="PANTHER" id="PTHR23077:SF171">
    <property type="entry name" value="NUCLEAR VALOSIN-CONTAINING PROTEIN-LIKE"/>
    <property type="match status" value="1"/>
</dbReference>
<evidence type="ECO:0000256" key="3">
    <source>
        <dbReference type="ARBA" id="ARBA00022840"/>
    </source>
</evidence>
<dbReference type="STRING" id="1160895.CM19_03830"/>
<protein>
    <submittedName>
        <fullName evidence="5">ATPase AAA</fullName>
    </submittedName>
</protein>
<dbReference type="InterPro" id="IPR041569">
    <property type="entry name" value="AAA_lid_3"/>
</dbReference>
<dbReference type="InterPro" id="IPR027417">
    <property type="entry name" value="P-loop_NTPase"/>
</dbReference>
<dbReference type="InterPro" id="IPR003959">
    <property type="entry name" value="ATPase_AAA_core"/>
</dbReference>
<dbReference type="Proteomes" id="UP000024332">
    <property type="component" value="Unassembled WGS sequence"/>
</dbReference>
<dbReference type="Pfam" id="PF17862">
    <property type="entry name" value="AAA_lid_3"/>
    <property type="match status" value="2"/>
</dbReference>
<dbReference type="OrthoDB" id="33382at2157"/>
<dbReference type="FunFam" id="3.40.50.300:FF:000018">
    <property type="entry name" value="Cell division control 48"/>
    <property type="match status" value="1"/>
</dbReference>
<feature type="domain" description="AAA+ ATPase" evidence="4">
    <location>
        <begin position="200"/>
        <end position="336"/>
    </location>
</feature>
<evidence type="ECO:0000313" key="5">
    <source>
        <dbReference type="EMBL" id="EZQ10570.1"/>
    </source>
</evidence>
<dbReference type="Gene3D" id="1.10.8.60">
    <property type="match status" value="2"/>
</dbReference>
<evidence type="ECO:0000259" key="4">
    <source>
        <dbReference type="SMART" id="SM00382"/>
    </source>
</evidence>
<dbReference type="CDD" id="cd19503">
    <property type="entry name" value="RecA-like_CDC48_NLV2_r1-like"/>
    <property type="match status" value="1"/>
</dbReference>
<dbReference type="EMBL" id="JFZT01000021">
    <property type="protein sequence ID" value="EZQ10570.1"/>
    <property type="molecule type" value="Genomic_DNA"/>
</dbReference>
<dbReference type="InterPro" id="IPR003593">
    <property type="entry name" value="AAA+_ATPase"/>
</dbReference>
<accession>A0A031LS68</accession>
<proteinExistence type="predicted"/>
<dbReference type="FunFam" id="3.40.50.300:FF:000012">
    <property type="entry name" value="Transitional endoplasmic reticulum ATPase"/>
    <property type="match status" value="1"/>
</dbReference>
<comment type="caution">
    <text evidence="5">The sequence shown here is derived from an EMBL/GenBank/DDBJ whole genome shotgun (WGS) entry which is preliminary data.</text>
</comment>
<dbReference type="PROSITE" id="PS00674">
    <property type="entry name" value="AAA"/>
    <property type="match status" value="2"/>
</dbReference>
<evidence type="ECO:0000256" key="1">
    <source>
        <dbReference type="ARBA" id="ARBA00022737"/>
    </source>
</evidence>
<dbReference type="CDD" id="cd19511">
    <property type="entry name" value="RecA-like_CDC48_r2-like"/>
    <property type="match status" value="1"/>
</dbReference>
<dbReference type="InterPro" id="IPR003960">
    <property type="entry name" value="ATPase_AAA_CS"/>
</dbReference>
<dbReference type="GO" id="GO:0005524">
    <property type="term" value="F:ATP binding"/>
    <property type="evidence" value="ECO:0007669"/>
    <property type="project" value="UniProtKB-KW"/>
</dbReference>
<dbReference type="Gene3D" id="3.40.50.300">
    <property type="entry name" value="P-loop containing nucleotide triphosphate hydrolases"/>
    <property type="match status" value="2"/>
</dbReference>
<organism evidence="5 6">
    <name type="scientific">Candidatus Acidianus copahuensis</name>
    <dbReference type="NCBI Taxonomy" id="1160895"/>
    <lineage>
        <taxon>Archaea</taxon>
        <taxon>Thermoproteota</taxon>
        <taxon>Thermoprotei</taxon>
        <taxon>Sulfolobales</taxon>
        <taxon>Sulfolobaceae</taxon>
        <taxon>Acidianus</taxon>
    </lineage>
</organism>
<dbReference type="SUPFAM" id="SSF52540">
    <property type="entry name" value="P-loop containing nucleoside triphosphate hydrolases"/>
    <property type="match status" value="2"/>
</dbReference>
<feature type="domain" description="AAA+ ATPase" evidence="4">
    <location>
        <begin position="461"/>
        <end position="598"/>
    </location>
</feature>
<dbReference type="InterPro" id="IPR050168">
    <property type="entry name" value="AAA_ATPase_domain"/>
</dbReference>
<dbReference type="RefSeq" id="WP_048099072.1">
    <property type="nucleotide sequence ID" value="NZ_JFZT01000021.1"/>
</dbReference>
<keyword evidence="1" id="KW-0677">Repeat</keyword>
<reference evidence="5 6" key="1">
    <citation type="submission" date="2014-03" db="EMBL/GenBank/DDBJ databases">
        <title>Draft genome sequence of the novel thermoacidophilic archaea Acidianus copahuensis ALE1 strain, isolated from Copahue volcanic area in Neuquen Argentina.</title>
        <authorList>
            <person name="Urbieta M.S."/>
            <person name="Rascovan N."/>
            <person name="Castro C."/>
            <person name="Revale S."/>
            <person name="Giaveno M.A."/>
            <person name="Vazquez M.P."/>
            <person name="Donati E.R."/>
        </authorList>
    </citation>
    <scope>NUCLEOTIDE SEQUENCE [LARGE SCALE GENOMIC DNA]</scope>
    <source>
        <strain evidence="5 6">ALE1</strain>
    </source>
</reference>
<dbReference type="SMART" id="SM00382">
    <property type="entry name" value="AAA"/>
    <property type="match status" value="2"/>
</dbReference>
<dbReference type="PANTHER" id="PTHR23077">
    <property type="entry name" value="AAA-FAMILY ATPASE"/>
    <property type="match status" value="1"/>
</dbReference>
<dbReference type="GO" id="GO:0016887">
    <property type="term" value="F:ATP hydrolysis activity"/>
    <property type="evidence" value="ECO:0007669"/>
    <property type="project" value="InterPro"/>
</dbReference>
<keyword evidence="6" id="KW-1185">Reference proteome</keyword>
<sequence>MESLFFVRVYSGKTRSDIALVDSNLFSSLSLLPGDVIIAIGSIPIPFYVQENKESRGGIVINESRLKALGIKEGEKIPIKKSTPVSLKEVTLAPVTQKNFDSRRLNLELRGKMIARGISLDTKIGEFIVVSLSPQTEAGYVTSETVITVAPEAVKLTKTNIPYITLDQVGGLSDQIKTLMDIVEMSLVKPEITRALGLRPPKGVLLYGPPGTGKTLIAKALANSIMANFFYISGPEIGSRYYGESEKRLRDIIEQAEKNSPSIVFIDEIDAIAPNRDVTSSEADRRVVAQLLTLMDGVSSGSGILIIGATNRQNAIDPALRRPGRFDREIEIPVPDRTGRYDILKIHTKRVPLDSSVDLDAIADLTMGFVGADLEALVREAVMRAYHRCNGSLECMKITQDDFIESLKVVEPSALREFRVEIPSITWEDVVGLDEVKLELKEAVEWPLTKRDLYEQMSAEIPTGVLMYGPPGTGKTMLARAVARESKSNFIAVNGPELMSMWVGETERAIREIFKRARQAAPTIVFFDEIDAITVARGADPNRTTDRVVSQLLTEMDGVSKRKERVVVIAATNRPDIIDPALLRPGRLEKLIYVPPPDFSGRIALFSRFLNKTLHEKVDIQQLARLTENYTPAEIKGVVNKAILLAIRRSVQTDSKPLLTMEDLMEALKSIRPIVTSTMVDYYVRFNERARRGMNYA</sequence>
<keyword evidence="3" id="KW-0067">ATP-binding</keyword>
<dbReference type="AlphaFoldDB" id="A0A031LS68"/>
<keyword evidence="2" id="KW-0547">Nucleotide-binding</keyword>
<evidence type="ECO:0000256" key="2">
    <source>
        <dbReference type="ARBA" id="ARBA00022741"/>
    </source>
</evidence>